<reference evidence="1 2" key="1">
    <citation type="submission" date="2018-06" db="EMBL/GenBank/DDBJ databases">
        <title>Comparative genomics of Brasilonema spp. strains.</title>
        <authorList>
            <person name="Alvarenga D.O."/>
            <person name="Fiore M.F."/>
            <person name="Varani A.M."/>
        </authorList>
    </citation>
    <scope>NUCLEOTIDE SEQUENCE [LARGE SCALE GENOMIC DNA]</scope>
    <source>
        <strain evidence="1 2">CENA114</strain>
        <plasmid evidence="2">pboct1</plasmid>
    </source>
</reference>
<evidence type="ECO:0000313" key="2">
    <source>
        <dbReference type="Proteomes" id="UP000503129"/>
    </source>
</evidence>
<gene>
    <name evidence="1" type="ORF">DP114_32845</name>
</gene>
<dbReference type="AlphaFoldDB" id="A0A856MQY4"/>
<dbReference type="EMBL" id="CP030119">
    <property type="protein sequence ID" value="QDL12560.1"/>
    <property type="molecule type" value="Genomic_DNA"/>
</dbReference>
<dbReference type="KEGG" id="bsen:DP114_32845"/>
<proteinExistence type="predicted"/>
<protein>
    <submittedName>
        <fullName evidence="1">Uncharacterized protein</fullName>
    </submittedName>
</protein>
<keyword evidence="1" id="KW-0614">Plasmid</keyword>
<sequence>MKVNLSSPKEKPYFLPQLTTQKLPEKFWEHFLQNQLPSFIAPSIIFRKRKRTLRVESSVLQAYKVACLVDLW</sequence>
<geneLocation type="plasmid" evidence="2">
    <name>pboct1</name>
</geneLocation>
<accession>A0A856MQY4</accession>
<evidence type="ECO:0000313" key="1">
    <source>
        <dbReference type="EMBL" id="QDL12560.1"/>
    </source>
</evidence>
<name>A0A856MQY4_9CYAN</name>
<organism evidence="1 2">
    <name type="scientific">Brasilonema sennae CENA114</name>
    <dbReference type="NCBI Taxonomy" id="415709"/>
    <lineage>
        <taxon>Bacteria</taxon>
        <taxon>Bacillati</taxon>
        <taxon>Cyanobacteriota</taxon>
        <taxon>Cyanophyceae</taxon>
        <taxon>Nostocales</taxon>
        <taxon>Scytonemataceae</taxon>
        <taxon>Brasilonema</taxon>
        <taxon>Bromeliae group (in: Brasilonema)</taxon>
    </lineage>
</organism>
<dbReference type="Proteomes" id="UP000503129">
    <property type="component" value="Plasmid pBOCT1"/>
</dbReference>
<keyword evidence="2" id="KW-1185">Reference proteome</keyword>